<reference evidence="2" key="1">
    <citation type="submission" date="2016-01" db="EMBL/GenBank/DDBJ databases">
        <authorList>
            <person name="Peeters C."/>
        </authorList>
    </citation>
    <scope>NUCLEOTIDE SEQUENCE [LARGE SCALE GENOMIC DNA]</scope>
    <source>
        <strain evidence="2">LMG 29318</strain>
    </source>
</reference>
<name>A0A158D3D0_9BURK</name>
<dbReference type="RefSeq" id="WP_061127753.1">
    <property type="nucleotide sequence ID" value="NZ_FCOF02000047.1"/>
</dbReference>
<dbReference type="Pfam" id="PF06812">
    <property type="entry name" value="ImpA_N"/>
    <property type="match status" value="1"/>
</dbReference>
<dbReference type="InterPro" id="IPR010657">
    <property type="entry name" value="ImpA_N"/>
</dbReference>
<comment type="caution">
    <text evidence="2">The sequence shown here is derived from an EMBL/GenBank/DDBJ whole genome shotgun (WGS) entry which is preliminary data.</text>
</comment>
<gene>
    <name evidence="2" type="ORF">AWB75_06079</name>
</gene>
<dbReference type="OrthoDB" id="9771118at2"/>
<proteinExistence type="predicted"/>
<organism evidence="2 3">
    <name type="scientific">Caballeronia catudaia</name>
    <dbReference type="NCBI Taxonomy" id="1777136"/>
    <lineage>
        <taxon>Bacteria</taxon>
        <taxon>Pseudomonadati</taxon>
        <taxon>Pseudomonadota</taxon>
        <taxon>Betaproteobacteria</taxon>
        <taxon>Burkholderiales</taxon>
        <taxon>Burkholderiaceae</taxon>
        <taxon>Caballeronia</taxon>
    </lineage>
</organism>
<dbReference type="Proteomes" id="UP000054870">
    <property type="component" value="Unassembled WGS sequence"/>
</dbReference>
<sequence>MIDVEPLLAPTEAMPPAGIDLEYDGAYLEFEALARGMPQRQFDTPAEPPPWSDVLEQGQALLARSKDVRIAIAWTRAAAHVHGLAGFLAGVRLLTGLVERYWDGLYPLADPDDNDNDNEGSDGSDAALRINALAPLADAYTPFAEAETLLHDLRECEVCRVHGERLTVRDMLVAQGRLAAQEGAAAATLPRVEGMLADAIAQEPGLLADGIDLQSAVQALAACVTDKLGEQRAPSMTALTMTARYVAAQFRALAPASGEQTAEAAKPADAPPPHRAIARPGEIATREDALAALDAVCAFLERTEPTNPAPLLIRRARGLMGKDFLAVMQDLAPDSLAQIHLIAGTRPE</sequence>
<dbReference type="PANTHER" id="PTHR37951">
    <property type="entry name" value="CYTOPLASMIC PROTEIN-RELATED"/>
    <property type="match status" value="1"/>
</dbReference>
<dbReference type="AlphaFoldDB" id="A0A158D3D0"/>
<evidence type="ECO:0000313" key="3">
    <source>
        <dbReference type="Proteomes" id="UP000054870"/>
    </source>
</evidence>
<evidence type="ECO:0000313" key="2">
    <source>
        <dbReference type="EMBL" id="SAK88706.1"/>
    </source>
</evidence>
<dbReference type="PANTHER" id="PTHR37951:SF1">
    <property type="entry name" value="TYPE VI SECRETION SYSTEM COMPONENT TSSA1"/>
    <property type="match status" value="1"/>
</dbReference>
<protein>
    <submittedName>
        <fullName evidence="2">ImpA-like protein</fullName>
    </submittedName>
</protein>
<accession>A0A158D3D0</accession>
<dbReference type="InterPro" id="IPR017740">
    <property type="entry name" value="TssA-like"/>
</dbReference>
<keyword evidence="3" id="KW-1185">Reference proteome</keyword>
<evidence type="ECO:0000259" key="1">
    <source>
        <dbReference type="Pfam" id="PF06812"/>
    </source>
</evidence>
<feature type="domain" description="ImpA N-terminal" evidence="1">
    <location>
        <begin position="8"/>
        <end position="137"/>
    </location>
</feature>
<dbReference type="EMBL" id="FCOF02000047">
    <property type="protein sequence ID" value="SAK88706.1"/>
    <property type="molecule type" value="Genomic_DNA"/>
</dbReference>